<comment type="caution">
    <text evidence="2">The sequence shown here is derived from an EMBL/GenBank/DDBJ whole genome shotgun (WGS) entry which is preliminary data.</text>
</comment>
<accession>A0ABS0SSA4</accession>
<feature type="compositionally biased region" description="Polar residues" evidence="1">
    <location>
        <begin position="163"/>
        <end position="174"/>
    </location>
</feature>
<reference evidence="2 3" key="1">
    <citation type="submission" date="2020-11" db="EMBL/GenBank/DDBJ databases">
        <title>genome sequence of strain KACC 18849.</title>
        <authorList>
            <person name="Gao J."/>
            <person name="Zhang X."/>
        </authorList>
    </citation>
    <scope>NUCLEOTIDE SEQUENCE [LARGE SCALE GENOMIC DNA]</scope>
    <source>
        <strain evidence="2 3">KACC 18849</strain>
    </source>
</reference>
<evidence type="ECO:0000313" key="3">
    <source>
        <dbReference type="Proteomes" id="UP000639859"/>
    </source>
</evidence>
<evidence type="ECO:0000313" key="2">
    <source>
        <dbReference type="EMBL" id="MBI1682389.1"/>
    </source>
</evidence>
<protein>
    <submittedName>
        <fullName evidence="2">Gene transfer agent family protein</fullName>
    </submittedName>
</protein>
<feature type="region of interest" description="Disordered" evidence="1">
    <location>
        <begin position="150"/>
        <end position="174"/>
    </location>
</feature>
<gene>
    <name evidence="2" type="ORF">I4Q42_01760</name>
</gene>
<feature type="compositionally biased region" description="Basic and acidic residues" evidence="1">
    <location>
        <begin position="151"/>
        <end position="162"/>
    </location>
</feature>
<name>A0ABS0SSA4_9CAUL</name>
<proteinExistence type="predicted"/>
<evidence type="ECO:0000256" key="1">
    <source>
        <dbReference type="SAM" id="MobiDB-lite"/>
    </source>
</evidence>
<organism evidence="2 3">
    <name type="scientific">Caulobacter hibisci</name>
    <dbReference type="NCBI Taxonomy" id="2035993"/>
    <lineage>
        <taxon>Bacteria</taxon>
        <taxon>Pseudomonadati</taxon>
        <taxon>Pseudomonadota</taxon>
        <taxon>Alphaproteobacteria</taxon>
        <taxon>Caulobacterales</taxon>
        <taxon>Caulobacteraceae</taxon>
        <taxon>Caulobacter</taxon>
    </lineage>
</organism>
<keyword evidence="3" id="KW-1185">Reference proteome</keyword>
<dbReference type="Proteomes" id="UP000639859">
    <property type="component" value="Unassembled WGS sequence"/>
</dbReference>
<dbReference type="EMBL" id="JADWOX010000001">
    <property type="protein sequence ID" value="MBI1682389.1"/>
    <property type="molecule type" value="Genomic_DNA"/>
</dbReference>
<sequence length="174" mass="18729">MERAVVPPCEIELEFADGAYLFKLNGPQRAELQRLCGVKANHPQYGPIDVPTGLGAIVSRVLKGRYQKPDGNGTWGHIEDGAWHDADLDETIRLGLIGGGRGLVNGQEVKVDALRARQLIDTYVKTAPRSQAWNLAAAILWTCCQGFVPPKEGDPAPKKETPGETTASSTTPAT</sequence>
<dbReference type="RefSeq" id="WP_198574344.1">
    <property type="nucleotide sequence ID" value="NZ_JADWOX010000001.1"/>
</dbReference>